<evidence type="ECO:0000313" key="3">
    <source>
        <dbReference type="EMBL" id="KAJ7949841.1"/>
    </source>
</evidence>
<feature type="region of interest" description="Disordered" evidence="1">
    <location>
        <begin position="232"/>
        <end position="267"/>
    </location>
</feature>
<dbReference type="PANTHER" id="PTHR46033:SF67">
    <property type="entry name" value="AMINOTRANSFERASE-LIKE, PLANT MOBILE DOMAIN FAMILY PROTEIN"/>
    <property type="match status" value="1"/>
</dbReference>
<dbReference type="InterPro" id="IPR044824">
    <property type="entry name" value="MAIN-like"/>
</dbReference>
<dbReference type="Proteomes" id="UP001163823">
    <property type="component" value="Chromosome 12"/>
</dbReference>
<gene>
    <name evidence="3" type="ORF">O6P43_030133</name>
</gene>
<dbReference type="AlphaFoldDB" id="A0AAD7PBW9"/>
<organism evidence="3 4">
    <name type="scientific">Quillaja saponaria</name>
    <name type="common">Soap bark tree</name>
    <dbReference type="NCBI Taxonomy" id="32244"/>
    <lineage>
        <taxon>Eukaryota</taxon>
        <taxon>Viridiplantae</taxon>
        <taxon>Streptophyta</taxon>
        <taxon>Embryophyta</taxon>
        <taxon>Tracheophyta</taxon>
        <taxon>Spermatophyta</taxon>
        <taxon>Magnoliopsida</taxon>
        <taxon>eudicotyledons</taxon>
        <taxon>Gunneridae</taxon>
        <taxon>Pentapetalae</taxon>
        <taxon>rosids</taxon>
        <taxon>fabids</taxon>
        <taxon>Fabales</taxon>
        <taxon>Quillajaceae</taxon>
        <taxon>Quillaja</taxon>
    </lineage>
</organism>
<dbReference type="Pfam" id="PF10536">
    <property type="entry name" value="PMD"/>
    <property type="match status" value="2"/>
</dbReference>
<reference evidence="3" key="1">
    <citation type="journal article" date="2023" name="Science">
        <title>Elucidation of the pathway for biosynthesis of saponin adjuvants from the soapbark tree.</title>
        <authorList>
            <person name="Reed J."/>
            <person name="Orme A."/>
            <person name="El-Demerdash A."/>
            <person name="Owen C."/>
            <person name="Martin L.B.B."/>
            <person name="Misra R.C."/>
            <person name="Kikuchi S."/>
            <person name="Rejzek M."/>
            <person name="Martin A.C."/>
            <person name="Harkess A."/>
            <person name="Leebens-Mack J."/>
            <person name="Louveau T."/>
            <person name="Stephenson M.J."/>
            <person name="Osbourn A."/>
        </authorList>
    </citation>
    <scope>NUCLEOTIDE SEQUENCE</scope>
    <source>
        <strain evidence="3">S10</strain>
    </source>
</reference>
<name>A0AAD7PBW9_QUISA</name>
<proteinExistence type="predicted"/>
<dbReference type="KEGG" id="qsa:O6P43_030133"/>
<dbReference type="GO" id="GO:0010073">
    <property type="term" value="P:meristem maintenance"/>
    <property type="evidence" value="ECO:0007669"/>
    <property type="project" value="InterPro"/>
</dbReference>
<evidence type="ECO:0000313" key="4">
    <source>
        <dbReference type="Proteomes" id="UP001163823"/>
    </source>
</evidence>
<sequence>MEDLSYIIVEVREEHMITPTGHGDPTLSLAHFLSPSISSNDGQVLEPPHFSYSSSSPPNFAPQLNLSFSIWQYPKKNWEIWVARLVSLHESTWKQAGIYEAILNSTYRINRNALICGISERWCSTTNSFNFPWGGPGSDEGLQTFATCIRVSQIVAFDGIIKQYLPRRVAMQFGMDQDIPGFVIRFDETPNIAWNYYDRAFRNMPLYIPARLFESDVTVRYLKWWKSVLVEKESRKSDVPGQKENEANDNDNNTSNLPKDLKKTGES</sequence>
<dbReference type="PANTHER" id="PTHR46033">
    <property type="entry name" value="PROTEIN MAIN-LIKE 2"/>
    <property type="match status" value="1"/>
</dbReference>
<accession>A0AAD7PBW9</accession>
<protein>
    <submittedName>
        <fullName evidence="3">Serine/threonine-protein phosphatase 7 long form like</fullName>
    </submittedName>
</protein>
<comment type="caution">
    <text evidence="3">The sequence shown here is derived from an EMBL/GenBank/DDBJ whole genome shotgun (WGS) entry which is preliminary data.</text>
</comment>
<keyword evidence="4" id="KW-1185">Reference proteome</keyword>
<dbReference type="InterPro" id="IPR019557">
    <property type="entry name" value="AminoTfrase-like_pln_mobile"/>
</dbReference>
<dbReference type="EMBL" id="JARAOO010000012">
    <property type="protein sequence ID" value="KAJ7949841.1"/>
    <property type="molecule type" value="Genomic_DNA"/>
</dbReference>
<feature type="domain" description="Aminotransferase-like plant mobile" evidence="2">
    <location>
        <begin position="97"/>
        <end position="134"/>
    </location>
</feature>
<feature type="domain" description="Aminotransferase-like plant mobile" evidence="2">
    <location>
        <begin position="139"/>
        <end position="226"/>
    </location>
</feature>
<evidence type="ECO:0000259" key="2">
    <source>
        <dbReference type="Pfam" id="PF10536"/>
    </source>
</evidence>
<evidence type="ECO:0000256" key="1">
    <source>
        <dbReference type="SAM" id="MobiDB-lite"/>
    </source>
</evidence>
<feature type="compositionally biased region" description="Basic and acidic residues" evidence="1">
    <location>
        <begin position="232"/>
        <end position="246"/>
    </location>
</feature>